<sequence>MSNEKLLRKIFRSLPKKFDRKVTESQGDHVHDECLSEDIMLLGRQFNRILKQVNKIPRRNGLNIRFDISKQQNNVKKTRLMRRAVNPRESSVMNVKDMVTLDQNVPHFSRDKRKSWLFLGLMKMTLVIP</sequence>
<accession>G7L090</accession>
<dbReference type="PaxDb" id="3880-AES79119"/>
<name>G7L090_MEDTR</name>
<dbReference type="EnsemblPlants" id="AES79119">
    <property type="protein sequence ID" value="AES79119"/>
    <property type="gene ID" value="MTR_7g057030"/>
</dbReference>
<protein>
    <recommendedName>
        <fullName evidence="4">Gag-pol polyprotein</fullName>
    </recommendedName>
</protein>
<evidence type="ECO:0000313" key="1">
    <source>
        <dbReference type="EMBL" id="AES79119.2"/>
    </source>
</evidence>
<dbReference type="AlphaFoldDB" id="G7L090"/>
<reference evidence="2" key="3">
    <citation type="submission" date="2015-04" db="UniProtKB">
        <authorList>
            <consortium name="EnsemblPlants"/>
        </authorList>
    </citation>
    <scope>IDENTIFICATION</scope>
    <source>
        <strain evidence="2">cv. Jemalong A17</strain>
    </source>
</reference>
<reference evidence="1 3" key="2">
    <citation type="journal article" date="2014" name="BMC Genomics">
        <title>An improved genome release (version Mt4.0) for the model legume Medicago truncatula.</title>
        <authorList>
            <person name="Tang H."/>
            <person name="Krishnakumar V."/>
            <person name="Bidwell S."/>
            <person name="Rosen B."/>
            <person name="Chan A."/>
            <person name="Zhou S."/>
            <person name="Gentzbittel L."/>
            <person name="Childs K.L."/>
            <person name="Yandell M."/>
            <person name="Gundlach H."/>
            <person name="Mayer K.F."/>
            <person name="Schwartz D.C."/>
            <person name="Town C.D."/>
        </authorList>
    </citation>
    <scope>GENOME REANNOTATION</scope>
    <source>
        <strain evidence="2 3">cv. Jemalong A17</strain>
    </source>
</reference>
<reference evidence="1 3" key="1">
    <citation type="journal article" date="2011" name="Nature">
        <title>The Medicago genome provides insight into the evolution of rhizobial symbioses.</title>
        <authorList>
            <person name="Young N.D."/>
            <person name="Debelle F."/>
            <person name="Oldroyd G.E."/>
            <person name="Geurts R."/>
            <person name="Cannon S.B."/>
            <person name="Udvardi M.K."/>
            <person name="Benedito V.A."/>
            <person name="Mayer K.F."/>
            <person name="Gouzy J."/>
            <person name="Schoof H."/>
            <person name="Van de Peer Y."/>
            <person name="Proost S."/>
            <person name="Cook D.R."/>
            <person name="Meyers B.C."/>
            <person name="Spannagl M."/>
            <person name="Cheung F."/>
            <person name="De Mita S."/>
            <person name="Krishnakumar V."/>
            <person name="Gundlach H."/>
            <person name="Zhou S."/>
            <person name="Mudge J."/>
            <person name="Bharti A.K."/>
            <person name="Murray J.D."/>
            <person name="Naoumkina M.A."/>
            <person name="Rosen B."/>
            <person name="Silverstein K.A."/>
            <person name="Tang H."/>
            <person name="Rombauts S."/>
            <person name="Zhao P.X."/>
            <person name="Zhou P."/>
            <person name="Barbe V."/>
            <person name="Bardou P."/>
            <person name="Bechner M."/>
            <person name="Bellec A."/>
            <person name="Berger A."/>
            <person name="Berges H."/>
            <person name="Bidwell S."/>
            <person name="Bisseling T."/>
            <person name="Choisne N."/>
            <person name="Couloux A."/>
            <person name="Denny R."/>
            <person name="Deshpande S."/>
            <person name="Dai X."/>
            <person name="Doyle J.J."/>
            <person name="Dudez A.M."/>
            <person name="Farmer A.D."/>
            <person name="Fouteau S."/>
            <person name="Franken C."/>
            <person name="Gibelin C."/>
            <person name="Gish J."/>
            <person name="Goldstein S."/>
            <person name="Gonzalez A.J."/>
            <person name="Green P.J."/>
            <person name="Hallab A."/>
            <person name="Hartog M."/>
            <person name="Hua A."/>
            <person name="Humphray S.J."/>
            <person name="Jeong D.H."/>
            <person name="Jing Y."/>
            <person name="Jocker A."/>
            <person name="Kenton S.M."/>
            <person name="Kim D.J."/>
            <person name="Klee K."/>
            <person name="Lai H."/>
            <person name="Lang C."/>
            <person name="Lin S."/>
            <person name="Macmil S.L."/>
            <person name="Magdelenat G."/>
            <person name="Matthews L."/>
            <person name="McCorrison J."/>
            <person name="Monaghan E.L."/>
            <person name="Mun J.H."/>
            <person name="Najar F.Z."/>
            <person name="Nicholson C."/>
            <person name="Noirot C."/>
            <person name="O'Bleness M."/>
            <person name="Paule C.R."/>
            <person name="Poulain J."/>
            <person name="Prion F."/>
            <person name="Qin B."/>
            <person name="Qu C."/>
            <person name="Retzel E.F."/>
            <person name="Riddle C."/>
            <person name="Sallet E."/>
            <person name="Samain S."/>
            <person name="Samson N."/>
            <person name="Sanders I."/>
            <person name="Saurat O."/>
            <person name="Scarpelli C."/>
            <person name="Schiex T."/>
            <person name="Segurens B."/>
            <person name="Severin A.J."/>
            <person name="Sherrier D.J."/>
            <person name="Shi R."/>
            <person name="Sims S."/>
            <person name="Singer S.R."/>
            <person name="Sinharoy S."/>
            <person name="Sterck L."/>
            <person name="Viollet A."/>
            <person name="Wang B.B."/>
            <person name="Wang K."/>
            <person name="Wang M."/>
            <person name="Wang X."/>
            <person name="Warfsmann J."/>
            <person name="Weissenbach J."/>
            <person name="White D.D."/>
            <person name="White J.D."/>
            <person name="Wiley G.B."/>
            <person name="Wincker P."/>
            <person name="Xing Y."/>
            <person name="Yang L."/>
            <person name="Yao Z."/>
            <person name="Ying F."/>
            <person name="Zhai J."/>
            <person name="Zhou L."/>
            <person name="Zuber A."/>
            <person name="Denarie J."/>
            <person name="Dixon R.A."/>
            <person name="May G.D."/>
            <person name="Schwartz D.C."/>
            <person name="Rogers J."/>
            <person name="Quetier F."/>
            <person name="Town C.D."/>
            <person name="Roe B.A."/>
        </authorList>
    </citation>
    <scope>NUCLEOTIDE SEQUENCE [LARGE SCALE GENOMIC DNA]</scope>
    <source>
        <strain evidence="1">A17</strain>
        <strain evidence="2 3">cv. Jemalong A17</strain>
    </source>
</reference>
<gene>
    <name evidence="1" type="ordered locus">MTR_7g057030</name>
</gene>
<evidence type="ECO:0008006" key="4">
    <source>
        <dbReference type="Google" id="ProtNLM"/>
    </source>
</evidence>
<organism evidence="1 3">
    <name type="scientific">Medicago truncatula</name>
    <name type="common">Barrel medic</name>
    <name type="synonym">Medicago tribuloides</name>
    <dbReference type="NCBI Taxonomy" id="3880"/>
    <lineage>
        <taxon>Eukaryota</taxon>
        <taxon>Viridiplantae</taxon>
        <taxon>Streptophyta</taxon>
        <taxon>Embryophyta</taxon>
        <taxon>Tracheophyta</taxon>
        <taxon>Spermatophyta</taxon>
        <taxon>Magnoliopsida</taxon>
        <taxon>eudicotyledons</taxon>
        <taxon>Gunneridae</taxon>
        <taxon>Pentapetalae</taxon>
        <taxon>rosids</taxon>
        <taxon>fabids</taxon>
        <taxon>Fabales</taxon>
        <taxon>Fabaceae</taxon>
        <taxon>Papilionoideae</taxon>
        <taxon>50 kb inversion clade</taxon>
        <taxon>NPAAA clade</taxon>
        <taxon>Hologalegina</taxon>
        <taxon>IRL clade</taxon>
        <taxon>Trifolieae</taxon>
        <taxon>Medicago</taxon>
    </lineage>
</organism>
<proteinExistence type="predicted"/>
<evidence type="ECO:0000313" key="2">
    <source>
        <dbReference type="EnsemblPlants" id="AES79119"/>
    </source>
</evidence>
<evidence type="ECO:0000313" key="3">
    <source>
        <dbReference type="Proteomes" id="UP000002051"/>
    </source>
</evidence>
<dbReference type="EMBL" id="CM001223">
    <property type="protein sequence ID" value="AES79119.2"/>
    <property type="molecule type" value="Genomic_DNA"/>
</dbReference>
<keyword evidence="3" id="KW-1185">Reference proteome</keyword>
<dbReference type="HOGENOM" id="CLU_1952020_0_0_1"/>
<dbReference type="Proteomes" id="UP000002051">
    <property type="component" value="Unassembled WGS sequence"/>
</dbReference>